<evidence type="ECO:0000256" key="3">
    <source>
        <dbReference type="ARBA" id="ARBA00022448"/>
    </source>
</evidence>
<evidence type="ECO:0000313" key="12">
    <source>
        <dbReference type="EMBL" id="CAM74536.1"/>
    </source>
</evidence>
<dbReference type="InterPro" id="IPR006260">
    <property type="entry name" value="TonB/TolA_C"/>
</dbReference>
<keyword evidence="4" id="KW-1003">Cell membrane</keyword>
<protein>
    <recommendedName>
        <fullName evidence="11">TonB C-terminal domain-containing protein</fullName>
    </recommendedName>
</protein>
<feature type="region of interest" description="Disordered" evidence="10">
    <location>
        <begin position="198"/>
        <end position="261"/>
    </location>
</feature>
<dbReference type="SUPFAM" id="SSF74653">
    <property type="entry name" value="TolA/TonB C-terminal domain"/>
    <property type="match status" value="1"/>
</dbReference>
<accession>A4TV79</accession>
<dbReference type="GO" id="GO:0031992">
    <property type="term" value="F:energy transducer activity"/>
    <property type="evidence" value="ECO:0007669"/>
    <property type="project" value="TreeGrafter"/>
</dbReference>
<evidence type="ECO:0000256" key="7">
    <source>
        <dbReference type="ARBA" id="ARBA00022927"/>
    </source>
</evidence>
<dbReference type="GO" id="GO:0015031">
    <property type="term" value="P:protein transport"/>
    <property type="evidence" value="ECO:0007669"/>
    <property type="project" value="UniProtKB-KW"/>
</dbReference>
<feature type="compositionally biased region" description="Pro residues" evidence="10">
    <location>
        <begin position="200"/>
        <end position="216"/>
    </location>
</feature>
<evidence type="ECO:0000256" key="9">
    <source>
        <dbReference type="ARBA" id="ARBA00023136"/>
    </source>
</evidence>
<organism evidence="12">
    <name type="scientific">Magnetospirillum gryphiswaldense</name>
    <dbReference type="NCBI Taxonomy" id="55518"/>
    <lineage>
        <taxon>Bacteria</taxon>
        <taxon>Pseudomonadati</taxon>
        <taxon>Pseudomonadota</taxon>
        <taxon>Alphaproteobacteria</taxon>
        <taxon>Rhodospirillales</taxon>
        <taxon>Rhodospirillaceae</taxon>
        <taxon>Magnetospirillum</taxon>
    </lineage>
</organism>
<keyword evidence="6" id="KW-0812">Transmembrane</keyword>
<reference evidence="12" key="1">
    <citation type="journal article" date="2007" name="J. Bacteriol.">
        <title>Comparative genome analysis of four magnetotactic bacteria reveals a complex set of group-specific genes implicated in magnetosome biomineralization and function.</title>
        <authorList>
            <person name="Richter M."/>
            <person name="Kube M."/>
            <person name="Bazylinski D.A."/>
            <person name="Lombardot T."/>
            <person name="Gloeckner F.O."/>
            <person name="Reinhardt R."/>
            <person name="Schueler D."/>
        </authorList>
    </citation>
    <scope>NUCLEOTIDE SEQUENCE</scope>
    <source>
        <strain evidence="12">MSR-1</strain>
    </source>
</reference>
<dbReference type="InterPro" id="IPR051045">
    <property type="entry name" value="TonB-dependent_transducer"/>
</dbReference>
<name>A4TV79_9PROT</name>
<dbReference type="InterPro" id="IPR037682">
    <property type="entry name" value="TonB_C"/>
</dbReference>
<dbReference type="PANTHER" id="PTHR33446">
    <property type="entry name" value="PROTEIN TONB-RELATED"/>
    <property type="match status" value="1"/>
</dbReference>
<evidence type="ECO:0000259" key="11">
    <source>
        <dbReference type="PROSITE" id="PS52015"/>
    </source>
</evidence>
<keyword evidence="8" id="KW-1133">Transmembrane helix</keyword>
<evidence type="ECO:0000256" key="10">
    <source>
        <dbReference type="SAM" id="MobiDB-lite"/>
    </source>
</evidence>
<dbReference type="GO" id="GO:0098797">
    <property type="term" value="C:plasma membrane protein complex"/>
    <property type="evidence" value="ECO:0007669"/>
    <property type="project" value="TreeGrafter"/>
</dbReference>
<dbReference type="PROSITE" id="PS52015">
    <property type="entry name" value="TONB_CTD"/>
    <property type="match status" value="1"/>
</dbReference>
<evidence type="ECO:0000256" key="1">
    <source>
        <dbReference type="ARBA" id="ARBA00004383"/>
    </source>
</evidence>
<dbReference type="EMBL" id="CU459003">
    <property type="protein sequence ID" value="CAM74536.1"/>
    <property type="molecule type" value="Genomic_DNA"/>
</dbReference>
<evidence type="ECO:0000256" key="5">
    <source>
        <dbReference type="ARBA" id="ARBA00022519"/>
    </source>
</evidence>
<evidence type="ECO:0000256" key="8">
    <source>
        <dbReference type="ARBA" id="ARBA00022989"/>
    </source>
</evidence>
<dbReference type="Pfam" id="PF03544">
    <property type="entry name" value="TonB_C"/>
    <property type="match status" value="1"/>
</dbReference>
<sequence>MGVGHLPRRALPPGGGVGWGCGGAEAHNTWEGWLRPPRPRGGGGGDLYGGVLSKRGLENFSPGRLFFPRGGGGGSVFFGVFFGAAPGLFFLGGARGGPKIFLPFPEGGGGGFGLRVFFCPSKAGGGKFDSPSPRAGAGAGFCQWPAGGFVFWGIRCFLAWPLGGPGARLPLGPKLVGRAKPPGKLLGQWKFQFFARERPPQPPFLRGPPLSPPEAPGCPSAGDPRGPKLSPFPAGGGVAPAAPSGGLRSPPSRVVGGAPQKVGGRAAGDGVAETVAGQAGVPFGAPGYHLGAVETPAPDYFFAARKRRRQGIVLVQLDVGADGRVDRVVLLESSGDSTLDEAAMTTLGRWRLRPATENNRPVPGRVEVPVRFRLE</sequence>
<evidence type="ECO:0000256" key="4">
    <source>
        <dbReference type="ARBA" id="ARBA00022475"/>
    </source>
</evidence>
<keyword evidence="7" id="KW-0653">Protein transport</keyword>
<dbReference type="PANTHER" id="PTHR33446:SF2">
    <property type="entry name" value="PROTEIN TONB"/>
    <property type="match status" value="1"/>
</dbReference>
<keyword evidence="3" id="KW-0813">Transport</keyword>
<evidence type="ECO:0000256" key="2">
    <source>
        <dbReference type="ARBA" id="ARBA00006555"/>
    </source>
</evidence>
<dbReference type="Gene3D" id="3.30.1150.10">
    <property type="match status" value="1"/>
</dbReference>
<comment type="similarity">
    <text evidence="2">Belongs to the TonB family.</text>
</comment>
<dbReference type="AlphaFoldDB" id="A4TV79"/>
<feature type="domain" description="TonB C-terminal" evidence="11">
    <location>
        <begin position="285"/>
        <end position="375"/>
    </location>
</feature>
<comment type="subcellular location">
    <subcellularLocation>
        <location evidence="1">Cell inner membrane</location>
        <topology evidence="1">Single-pass membrane protein</topology>
        <orientation evidence="1">Periplasmic side</orientation>
    </subcellularLocation>
</comment>
<gene>
    <name evidence="12" type="ORF">MGR_0101</name>
</gene>
<proteinExistence type="inferred from homology"/>
<keyword evidence="5" id="KW-0997">Cell inner membrane</keyword>
<evidence type="ECO:0000256" key="6">
    <source>
        <dbReference type="ARBA" id="ARBA00022692"/>
    </source>
</evidence>
<keyword evidence="9" id="KW-0472">Membrane</keyword>
<dbReference type="GO" id="GO:0055085">
    <property type="term" value="P:transmembrane transport"/>
    <property type="evidence" value="ECO:0007669"/>
    <property type="project" value="InterPro"/>
</dbReference>
<dbReference type="NCBIfam" id="TIGR01352">
    <property type="entry name" value="tonB_Cterm"/>
    <property type="match status" value="1"/>
</dbReference>